<protein>
    <recommendedName>
        <fullName evidence="3">Ubiquitin/40s ribosomal protein s27a fusion</fullName>
    </recommendedName>
</protein>
<keyword evidence="2" id="KW-1185">Reference proteome</keyword>
<evidence type="ECO:0008006" key="3">
    <source>
        <dbReference type="Google" id="ProtNLM"/>
    </source>
</evidence>
<dbReference type="AlphaFoldDB" id="A0AAD5AGD7"/>
<name>A0AAD5AGD7_SILAS</name>
<comment type="caution">
    <text evidence="1">The sequence shown here is derived from an EMBL/GenBank/DDBJ whole genome shotgun (WGS) entry which is preliminary data.</text>
</comment>
<dbReference type="Proteomes" id="UP001205998">
    <property type="component" value="Unassembled WGS sequence"/>
</dbReference>
<proteinExistence type="predicted"/>
<sequence length="303" mass="33092">MECGLLLNVVVGQGATIFQLLASEDQPLLIWGNAFLVLDFRLDILNGVTWLNLKGDGLASQGLHKDLHATPESQDQMECGLLLNVVVRQGATIFQLLAGEDQPLLIWGNAFLVLDFRLDILNGVTWLNLKGDGLASQSLHKDLHATPESQDQMECGLLLNVVVRQGATIFQLLASKDQPLLIWGNAFLVLDFGLDILNGVTWLNLKSDGLASQGLHKDLHATPETQHQVKRGLLLNVVVGQGATIFQLLASKDQPLLIWGNAFLVLDFGLDILNGVTWLNFKSDGLASQGLHKDLHATPETQH</sequence>
<gene>
    <name evidence="1" type="ORF">C0J50_0283</name>
</gene>
<reference evidence="1" key="1">
    <citation type="submission" date="2018-07" db="EMBL/GenBank/DDBJ databases">
        <title>Comparative genomics of catfishes provides insights into carnivory and benthic adaptation.</title>
        <authorList>
            <person name="Zhang Y."/>
            <person name="Wang D."/>
            <person name="Peng Z."/>
            <person name="Zheng S."/>
            <person name="Shao F."/>
            <person name="Tao W."/>
        </authorList>
    </citation>
    <scope>NUCLEOTIDE SEQUENCE</scope>
    <source>
        <strain evidence="1">Chongqing</strain>
    </source>
</reference>
<dbReference type="EMBL" id="MU554589">
    <property type="protein sequence ID" value="KAI5615602.1"/>
    <property type="molecule type" value="Genomic_DNA"/>
</dbReference>
<evidence type="ECO:0000313" key="1">
    <source>
        <dbReference type="EMBL" id="KAI5615602.1"/>
    </source>
</evidence>
<evidence type="ECO:0000313" key="2">
    <source>
        <dbReference type="Proteomes" id="UP001205998"/>
    </source>
</evidence>
<organism evidence="1 2">
    <name type="scientific">Silurus asotus</name>
    <name type="common">Amur catfish</name>
    <name type="synonym">Parasilurus asotus</name>
    <dbReference type="NCBI Taxonomy" id="30991"/>
    <lineage>
        <taxon>Eukaryota</taxon>
        <taxon>Metazoa</taxon>
        <taxon>Chordata</taxon>
        <taxon>Craniata</taxon>
        <taxon>Vertebrata</taxon>
        <taxon>Euteleostomi</taxon>
        <taxon>Actinopterygii</taxon>
        <taxon>Neopterygii</taxon>
        <taxon>Teleostei</taxon>
        <taxon>Ostariophysi</taxon>
        <taxon>Siluriformes</taxon>
        <taxon>Siluridae</taxon>
        <taxon>Silurus</taxon>
    </lineage>
</organism>
<accession>A0AAD5AGD7</accession>